<comment type="similarity">
    <text evidence="3">Belongs to the RxLR effector family.</text>
</comment>
<reference evidence="9 10" key="1">
    <citation type="journal article" date="2017" name="Genome Biol. Evol.">
        <title>Phytophthora megakarya and P. palmivora, closely related causal agents of cacao black pod rot, underwent increases in genome sizes and gene numbers by different mechanisms.</title>
        <authorList>
            <person name="Ali S.S."/>
            <person name="Shao J."/>
            <person name="Lary D.J."/>
            <person name="Kronmiller B."/>
            <person name="Shen D."/>
            <person name="Strem M.D."/>
            <person name="Amoako-Attah I."/>
            <person name="Akrofi A.Y."/>
            <person name="Begoude B.A."/>
            <person name="Ten Hoopen G.M."/>
            <person name="Coulibaly K."/>
            <person name="Kebe B.I."/>
            <person name="Melnick R.L."/>
            <person name="Guiltinan M.J."/>
            <person name="Tyler B.M."/>
            <person name="Meinhardt L.W."/>
            <person name="Bailey B.A."/>
        </authorList>
    </citation>
    <scope>NUCLEOTIDE SEQUENCE [LARGE SCALE GENOMIC DNA]</scope>
    <source>
        <strain evidence="10">sbr112.9</strain>
    </source>
</reference>
<evidence type="ECO:0000313" key="10">
    <source>
        <dbReference type="Proteomes" id="UP000237271"/>
    </source>
</evidence>
<protein>
    <submittedName>
        <fullName evidence="9">RxLR effector family protein</fullName>
    </submittedName>
</protein>
<feature type="signal peptide" evidence="7">
    <location>
        <begin position="1"/>
        <end position="28"/>
    </location>
</feature>
<evidence type="ECO:0000259" key="8">
    <source>
        <dbReference type="Pfam" id="PF22748"/>
    </source>
</evidence>
<dbReference type="InterPro" id="IPR054463">
    <property type="entry name" value="PexRD54_WY"/>
</dbReference>
<dbReference type="EMBL" id="NCKW01005666">
    <property type="protein sequence ID" value="POM72557.1"/>
    <property type="molecule type" value="Genomic_DNA"/>
</dbReference>
<sequence length="334" mass="37866">MIAKHRLTCFYGLLILVSALIALTCVGANSTATSSKTIGLKPRRILRARRHNSWSHRTNDTLENQDTSEERMIGVTSVTKVKDLVTSTQQNLKTLAANAKLKFATNKQKASDDLFRALKIGNVERRPLESKQFQQWTDSIAKTYKKDPEVGTTTMVSTLLSHYDDASVANMLAAAGKVTRTKDVAKSLEGGLFTNWIIKERSADDVFTLLKLNKEGDKIFQSPVWNTWVSYVTKLDNKNPNQLMFKVLRKHYDDETLARVLATAAEKYETRGIAGILEELQRASWRNSDKTADDVFNILKLNMNRDELFRSNVVNTWISYVKSLEKDPYELLLL</sequence>
<evidence type="ECO:0000256" key="7">
    <source>
        <dbReference type="SAM" id="SignalP"/>
    </source>
</evidence>
<keyword evidence="5 7" id="KW-0732">Signal</keyword>
<dbReference type="OrthoDB" id="110891at2759"/>
<evidence type="ECO:0000256" key="4">
    <source>
        <dbReference type="ARBA" id="ARBA00022525"/>
    </source>
</evidence>
<feature type="chain" id="PRO_5015177866" evidence="7">
    <location>
        <begin position="29"/>
        <end position="334"/>
    </location>
</feature>
<keyword evidence="4" id="KW-0964">Secreted</keyword>
<evidence type="ECO:0000256" key="6">
    <source>
        <dbReference type="ARBA" id="ARBA00023026"/>
    </source>
</evidence>
<keyword evidence="6" id="KW-0843">Virulence</keyword>
<dbReference type="Proteomes" id="UP000237271">
    <property type="component" value="Unassembled WGS sequence"/>
</dbReference>
<gene>
    <name evidence="9" type="ORF">PHPALM_10707</name>
</gene>
<evidence type="ECO:0000313" key="9">
    <source>
        <dbReference type="EMBL" id="POM72557.1"/>
    </source>
</evidence>
<dbReference type="AlphaFoldDB" id="A0A2P4Y428"/>
<evidence type="ECO:0000256" key="2">
    <source>
        <dbReference type="ARBA" id="ARBA00004613"/>
    </source>
</evidence>
<evidence type="ECO:0000256" key="1">
    <source>
        <dbReference type="ARBA" id="ARBA00004340"/>
    </source>
</evidence>
<name>A0A2P4Y428_9STRA</name>
<comment type="subcellular location">
    <subcellularLocation>
        <location evidence="1">Host cell</location>
    </subcellularLocation>
    <subcellularLocation>
        <location evidence="2">Secreted</location>
    </subcellularLocation>
</comment>
<evidence type="ECO:0000256" key="5">
    <source>
        <dbReference type="ARBA" id="ARBA00022729"/>
    </source>
</evidence>
<keyword evidence="10" id="KW-1185">Reference proteome</keyword>
<feature type="domain" description="RxLR effector PexRD54 WY" evidence="8">
    <location>
        <begin position="195"/>
        <end position="232"/>
    </location>
</feature>
<organism evidence="9 10">
    <name type="scientific">Phytophthora palmivora</name>
    <dbReference type="NCBI Taxonomy" id="4796"/>
    <lineage>
        <taxon>Eukaryota</taxon>
        <taxon>Sar</taxon>
        <taxon>Stramenopiles</taxon>
        <taxon>Oomycota</taxon>
        <taxon>Peronosporomycetes</taxon>
        <taxon>Peronosporales</taxon>
        <taxon>Peronosporaceae</taxon>
        <taxon>Phytophthora</taxon>
    </lineage>
</organism>
<evidence type="ECO:0000256" key="3">
    <source>
        <dbReference type="ARBA" id="ARBA00010400"/>
    </source>
</evidence>
<comment type="caution">
    <text evidence="9">The sequence shown here is derived from an EMBL/GenBank/DDBJ whole genome shotgun (WGS) entry which is preliminary data.</text>
</comment>
<dbReference type="Pfam" id="PF22748">
    <property type="entry name" value="PexRD54_WY"/>
    <property type="match status" value="1"/>
</dbReference>
<feature type="non-terminal residue" evidence="9">
    <location>
        <position position="334"/>
    </location>
</feature>
<accession>A0A2P4Y428</accession>
<proteinExistence type="inferred from homology"/>